<name>A0A8H3VNV3_VENIN</name>
<dbReference type="AlphaFoldDB" id="A0A8H3VNV3"/>
<gene>
    <name evidence="3" type="ORF">BLS_006112</name>
    <name evidence="4" type="ORF">EG327_003287</name>
    <name evidence="2" type="ORF">EG328_003729</name>
</gene>
<feature type="region of interest" description="Disordered" evidence="1">
    <location>
        <begin position="52"/>
        <end position="80"/>
    </location>
</feature>
<feature type="region of interest" description="Disordered" evidence="1">
    <location>
        <begin position="444"/>
        <end position="487"/>
    </location>
</feature>
<dbReference type="Proteomes" id="UP000490939">
    <property type="component" value="Unassembled WGS sequence"/>
</dbReference>
<accession>A0A8H3VNV3</accession>
<feature type="region of interest" description="Disordered" evidence="1">
    <location>
        <begin position="318"/>
        <end position="389"/>
    </location>
</feature>
<proteinExistence type="predicted"/>
<evidence type="ECO:0000313" key="6">
    <source>
        <dbReference type="Proteomes" id="UP000490939"/>
    </source>
</evidence>
<evidence type="ECO:0000313" key="4">
    <source>
        <dbReference type="EMBL" id="KAE9993782.1"/>
    </source>
</evidence>
<dbReference type="EMBL" id="WNWS01000214">
    <property type="protein sequence ID" value="KAE9974613.1"/>
    <property type="molecule type" value="Genomic_DNA"/>
</dbReference>
<feature type="compositionally biased region" description="Basic and acidic residues" evidence="1">
    <location>
        <begin position="469"/>
        <end position="487"/>
    </location>
</feature>
<reference evidence="4 6" key="1">
    <citation type="submission" date="2019-07" db="EMBL/GenBank/DDBJ databases">
        <title>Venturia inaequalis Genome Resource.</title>
        <authorList>
            <person name="Lichtner F.J."/>
        </authorList>
    </citation>
    <scope>NUCLEOTIDE SEQUENCE [LARGE SCALE GENOMIC DNA]</scope>
    <source>
        <strain evidence="2 5">120213</strain>
        <strain evidence="3">Bline_iso_100314</strain>
        <strain evidence="4 6">DMI_063113</strain>
    </source>
</reference>
<protein>
    <submittedName>
        <fullName evidence="4">Uncharacterized protein</fullName>
    </submittedName>
</protein>
<evidence type="ECO:0000313" key="2">
    <source>
        <dbReference type="EMBL" id="KAE9974613.1"/>
    </source>
</evidence>
<feature type="compositionally biased region" description="Low complexity" evidence="1">
    <location>
        <begin position="59"/>
        <end position="78"/>
    </location>
</feature>
<feature type="compositionally biased region" description="Low complexity" evidence="1">
    <location>
        <begin position="358"/>
        <end position="377"/>
    </location>
</feature>
<sequence length="487" mass="54870">MSVFAHSRKSSDDSAKSTNSGASYAIILEHLQSYPGTYEIPLRTMYTLNCAPRAQPNQSRSGSPVSPDSNSPSSPTFPRDYQAATTQFTSALMSEISKLPPQQSSLPPAFVTSFLNRCFPVQLEMVDFPQSLTALDYLRDLESRRRKEIAGSLKRIGLDESTLESPERLEELKNWNVSVADWVESLENKERKVEALYTNLYISLRRWILINEMCLEPFHKHNCHAMLNTLYPPVMTTQPTAKLTIPILTKQRDGFFKYIQTVERRGNKDCLNNLISQNKLEGETTGWPAVKRTLTQYLTLANSMINECWDVNNVPYNPTRPLVPPRDESMDVMDIDTDKRKGRKVDSGISMGNDSLHTKSASTSSNKSLSSQLSQPSRPGTPIGNRGSTLERIAREFRKMKPKQRVEINEIIPQRTYHDLEQENGNAAPSKTTMSRLRKMKSLGALGDLKQNNSSQGSLQGGTGLPAFDQEKMRRQRDAFERRAGDA</sequence>
<evidence type="ECO:0000313" key="3">
    <source>
        <dbReference type="EMBL" id="KAE9982417.1"/>
    </source>
</evidence>
<keyword evidence="6" id="KW-1185">Reference proteome</keyword>
<dbReference type="EMBL" id="WNWR01000021">
    <property type="protein sequence ID" value="KAE9993782.1"/>
    <property type="molecule type" value="Genomic_DNA"/>
</dbReference>
<dbReference type="EMBL" id="WNWQ01000044">
    <property type="protein sequence ID" value="KAE9982417.1"/>
    <property type="molecule type" value="Genomic_DNA"/>
</dbReference>
<dbReference type="Proteomes" id="UP000447873">
    <property type="component" value="Unassembled WGS sequence"/>
</dbReference>
<comment type="caution">
    <text evidence="4">The sequence shown here is derived from an EMBL/GenBank/DDBJ whole genome shotgun (WGS) entry which is preliminary data.</text>
</comment>
<evidence type="ECO:0000313" key="5">
    <source>
        <dbReference type="Proteomes" id="UP000447873"/>
    </source>
</evidence>
<dbReference type="Proteomes" id="UP000433883">
    <property type="component" value="Unassembled WGS sequence"/>
</dbReference>
<evidence type="ECO:0000256" key="1">
    <source>
        <dbReference type="SAM" id="MobiDB-lite"/>
    </source>
</evidence>
<organism evidence="4 6">
    <name type="scientific">Venturia inaequalis</name>
    <name type="common">Apple scab fungus</name>
    <dbReference type="NCBI Taxonomy" id="5025"/>
    <lineage>
        <taxon>Eukaryota</taxon>
        <taxon>Fungi</taxon>
        <taxon>Dikarya</taxon>
        <taxon>Ascomycota</taxon>
        <taxon>Pezizomycotina</taxon>
        <taxon>Dothideomycetes</taxon>
        <taxon>Pleosporomycetidae</taxon>
        <taxon>Venturiales</taxon>
        <taxon>Venturiaceae</taxon>
        <taxon>Venturia</taxon>
    </lineage>
</organism>